<dbReference type="Gene3D" id="3.10.580.10">
    <property type="entry name" value="CBS-domain"/>
    <property type="match status" value="1"/>
</dbReference>
<evidence type="ECO:0000256" key="10">
    <source>
        <dbReference type="PROSITE-ProRule" id="PRU01193"/>
    </source>
</evidence>
<dbReference type="CDD" id="cd04590">
    <property type="entry name" value="CBS_pair_CorC_HlyC_assoc"/>
    <property type="match status" value="1"/>
</dbReference>
<dbReference type="Pfam" id="PF01595">
    <property type="entry name" value="CNNM"/>
    <property type="match status" value="1"/>
</dbReference>
<dbReference type="InterPro" id="IPR002550">
    <property type="entry name" value="CNNM"/>
</dbReference>
<protein>
    <submittedName>
        <fullName evidence="15">HlyC/CorC family transporter</fullName>
    </submittedName>
</protein>
<dbReference type="Pfam" id="PF00571">
    <property type="entry name" value="CBS"/>
    <property type="match status" value="2"/>
</dbReference>
<gene>
    <name evidence="15" type="ORF">H6G03_14365</name>
</gene>
<evidence type="ECO:0000256" key="8">
    <source>
        <dbReference type="ARBA" id="ARBA00023136"/>
    </source>
</evidence>
<dbReference type="PANTHER" id="PTHR22777:SF32">
    <property type="entry name" value="UPF0053 INNER MEMBRANE PROTEIN YFJD"/>
    <property type="match status" value="1"/>
</dbReference>
<evidence type="ECO:0000313" key="16">
    <source>
        <dbReference type="Proteomes" id="UP000641646"/>
    </source>
</evidence>
<keyword evidence="4 10" id="KW-0812">Transmembrane</keyword>
<proteinExistence type="inferred from homology"/>
<dbReference type="InterPro" id="IPR000644">
    <property type="entry name" value="CBS_dom"/>
</dbReference>
<feature type="compositionally biased region" description="Basic and acidic residues" evidence="11">
    <location>
        <begin position="366"/>
        <end position="375"/>
    </location>
</feature>
<evidence type="ECO:0000259" key="13">
    <source>
        <dbReference type="PROSITE" id="PS51371"/>
    </source>
</evidence>
<dbReference type="RefSeq" id="WP_190465076.1">
    <property type="nucleotide sequence ID" value="NZ_JACJPW010000033.1"/>
</dbReference>
<dbReference type="InterPro" id="IPR044751">
    <property type="entry name" value="Ion_transp-like_CBS"/>
</dbReference>
<feature type="compositionally biased region" description="Polar residues" evidence="11">
    <location>
        <begin position="356"/>
        <end position="365"/>
    </location>
</feature>
<feature type="transmembrane region" description="Helical" evidence="12">
    <location>
        <begin position="102"/>
        <end position="125"/>
    </location>
</feature>
<dbReference type="PROSITE" id="PS51371">
    <property type="entry name" value="CBS"/>
    <property type="match status" value="2"/>
</dbReference>
<evidence type="ECO:0000256" key="4">
    <source>
        <dbReference type="ARBA" id="ARBA00022692"/>
    </source>
</evidence>
<comment type="similarity">
    <text evidence="2">Belongs to the UPF0053 family.</text>
</comment>
<evidence type="ECO:0000256" key="11">
    <source>
        <dbReference type="SAM" id="MobiDB-lite"/>
    </source>
</evidence>
<dbReference type="SUPFAM" id="SSF54631">
    <property type="entry name" value="CBS-domain pair"/>
    <property type="match status" value="1"/>
</dbReference>
<feature type="domain" description="CBS" evidence="13">
    <location>
        <begin position="224"/>
        <end position="283"/>
    </location>
</feature>
<evidence type="ECO:0000256" key="6">
    <source>
        <dbReference type="ARBA" id="ARBA00022989"/>
    </source>
</evidence>
<dbReference type="PROSITE" id="PS51846">
    <property type="entry name" value="CNNM"/>
    <property type="match status" value="1"/>
</dbReference>
<organism evidence="15 16">
    <name type="scientific">Aerosakkonema funiforme FACHB-1375</name>
    <dbReference type="NCBI Taxonomy" id="2949571"/>
    <lineage>
        <taxon>Bacteria</taxon>
        <taxon>Bacillati</taxon>
        <taxon>Cyanobacteriota</taxon>
        <taxon>Cyanophyceae</taxon>
        <taxon>Oscillatoriophycideae</taxon>
        <taxon>Aerosakkonematales</taxon>
        <taxon>Aerosakkonemataceae</taxon>
        <taxon>Aerosakkonema</taxon>
    </lineage>
</organism>
<evidence type="ECO:0000256" key="3">
    <source>
        <dbReference type="ARBA" id="ARBA00022475"/>
    </source>
</evidence>
<feature type="region of interest" description="Disordered" evidence="11">
    <location>
        <begin position="355"/>
        <end position="375"/>
    </location>
</feature>
<feature type="domain" description="CNNM transmembrane" evidence="14">
    <location>
        <begin position="19"/>
        <end position="205"/>
    </location>
</feature>
<keyword evidence="3" id="KW-1003">Cell membrane</keyword>
<evidence type="ECO:0000256" key="9">
    <source>
        <dbReference type="PROSITE-ProRule" id="PRU00703"/>
    </source>
</evidence>
<dbReference type="SMART" id="SM00116">
    <property type="entry name" value="CBS"/>
    <property type="match status" value="2"/>
</dbReference>
<dbReference type="InterPro" id="IPR046342">
    <property type="entry name" value="CBS_dom_sf"/>
</dbReference>
<evidence type="ECO:0000256" key="5">
    <source>
        <dbReference type="ARBA" id="ARBA00022737"/>
    </source>
</evidence>
<reference evidence="15" key="1">
    <citation type="journal article" date="2015" name="ISME J.">
        <title>Draft Genome Sequence of Streptomyces incarnatus NRRL8089, which Produces the Nucleoside Antibiotic Sinefungin.</title>
        <authorList>
            <person name="Oshima K."/>
            <person name="Hattori M."/>
            <person name="Shimizu H."/>
            <person name="Fukuda K."/>
            <person name="Nemoto M."/>
            <person name="Inagaki K."/>
            <person name="Tamura T."/>
        </authorList>
    </citation>
    <scope>NUCLEOTIDE SEQUENCE</scope>
    <source>
        <strain evidence="15">FACHB-1375</strain>
    </source>
</reference>
<evidence type="ECO:0000256" key="2">
    <source>
        <dbReference type="ARBA" id="ARBA00006337"/>
    </source>
</evidence>
<dbReference type="FunFam" id="3.10.580.10:FF:000002">
    <property type="entry name" value="Magnesium/cobalt efflux protein CorC"/>
    <property type="match status" value="1"/>
</dbReference>
<name>A0A926VE65_9CYAN</name>
<keyword evidence="7 9" id="KW-0129">CBS domain</keyword>
<keyword evidence="6 10" id="KW-1133">Transmembrane helix</keyword>
<evidence type="ECO:0000256" key="12">
    <source>
        <dbReference type="SAM" id="Phobius"/>
    </source>
</evidence>
<comment type="caution">
    <text evidence="15">The sequence shown here is derived from an EMBL/GenBank/DDBJ whole genome shotgun (WGS) entry which is preliminary data.</text>
</comment>
<comment type="subcellular location">
    <subcellularLocation>
        <location evidence="1">Cell membrane</location>
        <topology evidence="1">Multi-pass membrane protein</topology>
    </subcellularLocation>
</comment>
<dbReference type="PANTHER" id="PTHR22777">
    <property type="entry name" value="HEMOLYSIN-RELATED"/>
    <property type="match status" value="1"/>
</dbReference>
<reference evidence="15" key="2">
    <citation type="submission" date="2020-08" db="EMBL/GenBank/DDBJ databases">
        <authorList>
            <person name="Chen M."/>
            <person name="Teng W."/>
            <person name="Zhao L."/>
            <person name="Hu C."/>
            <person name="Zhou Y."/>
            <person name="Han B."/>
            <person name="Song L."/>
            <person name="Shu W."/>
        </authorList>
    </citation>
    <scope>NUCLEOTIDE SEQUENCE</scope>
    <source>
        <strain evidence="15">FACHB-1375</strain>
    </source>
</reference>
<keyword evidence="5" id="KW-0677">Repeat</keyword>
<dbReference type="GO" id="GO:0005886">
    <property type="term" value="C:plasma membrane"/>
    <property type="evidence" value="ECO:0007669"/>
    <property type="project" value="UniProtKB-SubCell"/>
</dbReference>
<dbReference type="Proteomes" id="UP000641646">
    <property type="component" value="Unassembled WGS sequence"/>
</dbReference>
<feature type="transmembrane region" description="Helical" evidence="12">
    <location>
        <begin position="145"/>
        <end position="163"/>
    </location>
</feature>
<evidence type="ECO:0000256" key="7">
    <source>
        <dbReference type="ARBA" id="ARBA00023122"/>
    </source>
</evidence>
<dbReference type="EMBL" id="JACJPW010000033">
    <property type="protein sequence ID" value="MBD2182266.1"/>
    <property type="molecule type" value="Genomic_DNA"/>
</dbReference>
<keyword evidence="16" id="KW-1185">Reference proteome</keyword>
<feature type="domain" description="CBS" evidence="13">
    <location>
        <begin position="293"/>
        <end position="350"/>
    </location>
</feature>
<evidence type="ECO:0000256" key="1">
    <source>
        <dbReference type="ARBA" id="ARBA00004651"/>
    </source>
</evidence>
<sequence>MISLPVQTYILATSATGPLLGNIWLDIAVLALMLLLSAFFSGSETAITGLDNFKLRALIKEHGDPKRIFTLVLEKRARFITTLLVGNNLVNNFSAILTSNLFVLWLGNAGLGVATAVVTFLVLIFGEVTPKSLAITHVMPFFRLAVRPVYWLSIGLSPIIYVFENIAQSVIRLFEGPTVQQGESLRDLQLMIEVLGGKGHLDLDKRQLLNKALMLDSLSARHLVKPRIEMRTISHVATLEDLVNLCLETGYSRIPVQEESKDEIVGIIHLKRALQHLNLSQKEGRSLSPVTAAMDSPLYVPETKRVPNLLKEMLQMRLHMAIVVDEYGGTVGLITLEDILEELVGEIYDESDFPARSNSVKNSPVQRDRARAGGG</sequence>
<evidence type="ECO:0000313" key="15">
    <source>
        <dbReference type="EMBL" id="MBD2182266.1"/>
    </source>
</evidence>
<keyword evidence="8 10" id="KW-0472">Membrane</keyword>
<evidence type="ECO:0000259" key="14">
    <source>
        <dbReference type="PROSITE" id="PS51846"/>
    </source>
</evidence>
<accession>A0A926VE65</accession>
<feature type="transmembrane region" description="Helical" evidence="12">
    <location>
        <begin position="20"/>
        <end position="40"/>
    </location>
</feature>
<dbReference type="AlphaFoldDB" id="A0A926VE65"/>